<dbReference type="Proteomes" id="UP001238179">
    <property type="component" value="Chromosome"/>
</dbReference>
<evidence type="ECO:0000313" key="1">
    <source>
        <dbReference type="EMBL" id="BDU71416.1"/>
    </source>
</evidence>
<keyword evidence="2" id="KW-1185">Reference proteome</keyword>
<dbReference type="KEGG" id="msil:METEAL_05900"/>
<dbReference type="RefSeq" id="WP_316414304.1">
    <property type="nucleotide sequence ID" value="NZ_AP027080.1"/>
</dbReference>
<reference evidence="2" key="1">
    <citation type="journal article" date="2023" name="Int. J. Syst. Evol. Microbiol.">
        <title>Mesoterricola silvestris gen. nov., sp. nov., Mesoterricola sediminis sp. nov., Geothrix oryzae sp. nov., Geothrix edaphica sp. nov., Geothrix rubra sp. nov., and Geothrix limicola sp. nov., six novel members of Acidobacteriota isolated from soils.</title>
        <authorList>
            <person name="Itoh H."/>
            <person name="Sugisawa Y."/>
            <person name="Mise K."/>
            <person name="Xu Z."/>
            <person name="Kuniyasu M."/>
            <person name="Ushijima N."/>
            <person name="Kawano K."/>
            <person name="Kobayashi E."/>
            <person name="Shiratori Y."/>
            <person name="Masuda Y."/>
            <person name="Senoo K."/>
        </authorList>
    </citation>
    <scope>NUCLEOTIDE SEQUENCE [LARGE SCALE GENOMIC DNA]</scope>
    <source>
        <strain evidence="2">W79</strain>
    </source>
</reference>
<protein>
    <recommendedName>
        <fullName evidence="3">DUF4238 domain-containing protein</fullName>
    </recommendedName>
</protein>
<sequence length="358" mass="40736">MIINHPVISTNYGTSIHPNKVTPEVRKHLAKRQHYVPQCLLRRFAIPNTDGEPKIHFYDKKLGVEGISTIHDVASKKGYYNFIEDGEIYTLEIGFGKIEAAIDRIIETVIRKRSIGHLTPKDRVVIADYLIKQLLRTPRARADAKAMLFAMEKGLESKGVELREAFSDYEPLTDDRVNKLAIDQLRGGRLSPELLLDKAWMLLETTNSDPFITSDHPVVRINNRAIKERWQRGSRGLRSPYVEISFPLSPTLCLSLVSKEHVAEIWIGYQEILRLERRAPAQAFFLWEAKILAETLMDGMTSGNAHSIGPDAVMNINSAQCHDCFRQVFSAASSFSLPKQMRMDGCFQEDSNGQWVWQ</sequence>
<organism evidence="1 2">
    <name type="scientific">Mesoterricola silvestris</name>
    <dbReference type="NCBI Taxonomy" id="2927979"/>
    <lineage>
        <taxon>Bacteria</taxon>
        <taxon>Pseudomonadati</taxon>
        <taxon>Acidobacteriota</taxon>
        <taxon>Holophagae</taxon>
        <taxon>Holophagales</taxon>
        <taxon>Holophagaceae</taxon>
        <taxon>Mesoterricola</taxon>
    </lineage>
</organism>
<evidence type="ECO:0008006" key="3">
    <source>
        <dbReference type="Google" id="ProtNLM"/>
    </source>
</evidence>
<proteinExistence type="predicted"/>
<evidence type="ECO:0000313" key="2">
    <source>
        <dbReference type="Proteomes" id="UP001238179"/>
    </source>
</evidence>
<gene>
    <name evidence="1" type="ORF">METEAL_05900</name>
</gene>
<name>A0AA48GTE3_9BACT</name>
<accession>A0AA48GTE3</accession>
<dbReference type="Pfam" id="PF14022">
    <property type="entry name" value="DUF4238"/>
    <property type="match status" value="1"/>
</dbReference>
<dbReference type="InterPro" id="IPR025332">
    <property type="entry name" value="DUF4238"/>
</dbReference>
<dbReference type="EMBL" id="AP027080">
    <property type="protein sequence ID" value="BDU71416.1"/>
    <property type="molecule type" value="Genomic_DNA"/>
</dbReference>
<dbReference type="AlphaFoldDB" id="A0AA48GTE3"/>